<dbReference type="GO" id="GO:0004527">
    <property type="term" value="F:exonuclease activity"/>
    <property type="evidence" value="ECO:0007669"/>
    <property type="project" value="UniProtKB-KW"/>
</dbReference>
<dbReference type="PANTHER" id="PTHR30255:SF2">
    <property type="entry name" value="SINGLE-STRANDED-DNA-SPECIFIC EXONUCLEASE RECJ"/>
    <property type="match status" value="1"/>
</dbReference>
<name>A0AAU9VIC4_9FIRM</name>
<reference evidence="4" key="1">
    <citation type="submission" date="2022-04" db="EMBL/GenBank/DDBJ databases">
        <authorList>
            <person name="Forde T."/>
        </authorList>
    </citation>
    <scope>NUCLEOTIDE SEQUENCE</scope>
    <source>
        <strain evidence="4">A18Y016a</strain>
        <strain evidence="3">A18Y020d</strain>
    </source>
</reference>
<evidence type="ECO:0000259" key="1">
    <source>
        <dbReference type="Pfam" id="PF01368"/>
    </source>
</evidence>
<dbReference type="GO" id="GO:0003676">
    <property type="term" value="F:nucleic acid binding"/>
    <property type="evidence" value="ECO:0007669"/>
    <property type="project" value="InterPro"/>
</dbReference>
<dbReference type="PANTHER" id="PTHR30255">
    <property type="entry name" value="SINGLE-STRANDED-DNA-SPECIFIC EXONUCLEASE RECJ"/>
    <property type="match status" value="1"/>
</dbReference>
<dbReference type="Pfam" id="PF01368">
    <property type="entry name" value="DHH"/>
    <property type="match status" value="1"/>
</dbReference>
<dbReference type="EC" id="3.1.-.-" evidence="4"/>
<dbReference type="InterPro" id="IPR051673">
    <property type="entry name" value="SSDNA_exonuclease_RecJ"/>
</dbReference>
<dbReference type="InterPro" id="IPR001667">
    <property type="entry name" value="DDH_dom"/>
</dbReference>
<proteinExistence type="predicted"/>
<dbReference type="Pfam" id="PF02272">
    <property type="entry name" value="DHHA1"/>
    <property type="match status" value="1"/>
</dbReference>
<dbReference type="Proteomes" id="UP001154095">
    <property type="component" value="Chromosome"/>
</dbReference>
<dbReference type="Gene3D" id="3.90.1640.30">
    <property type="match status" value="1"/>
</dbReference>
<keyword evidence="5" id="KW-1185">Reference proteome</keyword>
<evidence type="ECO:0000313" key="4">
    <source>
        <dbReference type="EMBL" id="CAH2761759.1"/>
    </source>
</evidence>
<dbReference type="EMBL" id="OW659496">
    <property type="protein sequence ID" value="CAH2761754.1"/>
    <property type="molecule type" value="Genomic_DNA"/>
</dbReference>
<accession>A0AAU9VIC4</accession>
<dbReference type="Proteomes" id="UP001154111">
    <property type="component" value="Chromosome"/>
</dbReference>
<dbReference type="InterPro" id="IPR038763">
    <property type="entry name" value="DHH_sf"/>
</dbReference>
<evidence type="ECO:0000313" key="3">
    <source>
        <dbReference type="EMBL" id="CAH2761754.1"/>
    </source>
</evidence>
<evidence type="ECO:0000313" key="6">
    <source>
        <dbReference type="Proteomes" id="UP001154111"/>
    </source>
</evidence>
<feature type="domain" description="DDH" evidence="1">
    <location>
        <begin position="54"/>
        <end position="179"/>
    </location>
</feature>
<gene>
    <name evidence="4" type="primary">recJ</name>
    <name evidence="4" type="ORF">ERYAMS2_00868</name>
    <name evidence="3" type="ORF">ERYAMS_00574</name>
</gene>
<dbReference type="InterPro" id="IPR003156">
    <property type="entry name" value="DHHA1_dom"/>
</dbReference>
<evidence type="ECO:0000313" key="5">
    <source>
        <dbReference type="Proteomes" id="UP001154095"/>
    </source>
</evidence>
<dbReference type="EMBL" id="OW659477">
    <property type="protein sequence ID" value="CAH2761759.1"/>
    <property type="molecule type" value="Genomic_DNA"/>
</dbReference>
<sequence length="513" mass="57827">MNDLFNSLSPLVQETLKSMHLSDIQLQELFDPTDHIVSNEAIDAMIRFYQSATKLIVCGDYDCDGVSSTSIAVLLAKKCKIEVGYYIPNRLKEGYGVSKDTITMAHERGYKDVLIIDNGVKAHEEIAYAKSLGMQVAVVDHHIIDEPVMADAFLHPDVCSPYEASMCASGLIYCVAEAMGLADAYMLAMACTATVADVMPLWGKNREIVRKGIDALNQNQFLQFDALVKRNRFTHYSAKLLSFQAIPKINTVGRLGDLANVNTLVQYFTTTDESVITSYAKQLFKLNDYRKEQGKALKEVAMTQVNDDPIQIIVDKRFHEGLLGIVANQVAQETMKPTLVLTEYDNVLKGSARSMTFSLQDIFTEVRSDYFVAMGGHDFAYGMTLNKATFEDFKSDVNQLVSDFGTFEGRRESVLAIDPSWITKTALEQLRQLEPFGEGFKLPLMSIDIPRDFQLYNLNGYGFKYAFNNFSFDEAVFFTQQYQKYQLQTARRLIGTLDLDSRSKNVLFVEDFE</sequence>
<protein>
    <submittedName>
        <fullName evidence="3">DHH family phosphoesterase</fullName>
        <ecNumber evidence="4">3.1.-.-</ecNumber>
    </submittedName>
    <submittedName>
        <fullName evidence="4">Recombinase RecJ</fullName>
    </submittedName>
</protein>
<dbReference type="Gene3D" id="3.10.310.30">
    <property type="match status" value="1"/>
</dbReference>
<dbReference type="AlphaFoldDB" id="A0AAU9VIC4"/>
<organism evidence="4 6">
    <name type="scientific">Erysipelothrix amsterdamensis</name>
    <dbReference type="NCBI Taxonomy" id="2929157"/>
    <lineage>
        <taxon>Bacteria</taxon>
        <taxon>Bacillati</taxon>
        <taxon>Bacillota</taxon>
        <taxon>Erysipelotrichia</taxon>
        <taxon>Erysipelotrichales</taxon>
        <taxon>Erysipelotrichaceae</taxon>
        <taxon>Erysipelothrix</taxon>
    </lineage>
</organism>
<feature type="domain" description="DHHA1" evidence="2">
    <location>
        <begin position="314"/>
        <end position="402"/>
    </location>
</feature>
<dbReference type="RefSeq" id="WP_254007424.1">
    <property type="nucleotide sequence ID" value="NZ_OW659477.1"/>
</dbReference>
<dbReference type="SUPFAM" id="SSF64182">
    <property type="entry name" value="DHH phosphoesterases"/>
    <property type="match status" value="1"/>
</dbReference>
<evidence type="ECO:0000259" key="2">
    <source>
        <dbReference type="Pfam" id="PF02272"/>
    </source>
</evidence>
<keyword evidence="4" id="KW-0378">Hydrolase</keyword>